<keyword evidence="3" id="KW-0808">Transferase</keyword>
<comment type="function">
    <text evidence="7">CIPK serine-threonine protein kinases interact with CBL proteins. Binding of a CBL protein to the regulatory NAF domain of CIPK protein lead to the activation of the kinase in a calcium-dependent manner.</text>
</comment>
<keyword evidence="4" id="KW-0547">Nucleotide-binding</keyword>
<dbReference type="FunFam" id="1.10.510.10:FF:000571">
    <property type="entry name" value="Maternal embryonic leucine zipper kinase"/>
    <property type="match status" value="1"/>
</dbReference>
<feature type="domain" description="Protein kinase" evidence="8">
    <location>
        <begin position="20"/>
        <end position="272"/>
    </location>
</feature>
<evidence type="ECO:0000313" key="9">
    <source>
        <dbReference type="EMBL" id="QCE12613.1"/>
    </source>
</evidence>
<dbReference type="PANTHER" id="PTHR24346:SF82">
    <property type="entry name" value="KP78A-RELATED"/>
    <property type="match status" value="1"/>
</dbReference>
<evidence type="ECO:0000256" key="7">
    <source>
        <dbReference type="ARBA" id="ARBA00058225"/>
    </source>
</evidence>
<dbReference type="PROSITE" id="PS50011">
    <property type="entry name" value="PROTEIN_KINASE_DOM"/>
    <property type="match status" value="1"/>
</dbReference>
<evidence type="ECO:0000256" key="5">
    <source>
        <dbReference type="ARBA" id="ARBA00022777"/>
    </source>
</evidence>
<evidence type="ECO:0000256" key="4">
    <source>
        <dbReference type="ARBA" id="ARBA00022741"/>
    </source>
</evidence>
<dbReference type="SMART" id="SM00219">
    <property type="entry name" value="TyrKc"/>
    <property type="match status" value="1"/>
</dbReference>
<keyword evidence="6" id="KW-0067">ATP-binding</keyword>
<dbReference type="Gene3D" id="1.10.510.10">
    <property type="entry name" value="Transferase(Phosphotransferase) domain 1"/>
    <property type="match status" value="1"/>
</dbReference>
<keyword evidence="2" id="KW-0723">Serine/threonine-protein kinase</keyword>
<dbReference type="InterPro" id="IPR020635">
    <property type="entry name" value="Tyr_kinase_cat_dom"/>
</dbReference>
<dbReference type="PIRSF" id="PIRSF000654">
    <property type="entry name" value="Integrin-linked_kinase"/>
    <property type="match status" value="1"/>
</dbReference>
<dbReference type="GO" id="GO:0004674">
    <property type="term" value="F:protein serine/threonine kinase activity"/>
    <property type="evidence" value="ECO:0007669"/>
    <property type="project" value="UniProtKB-KW"/>
</dbReference>
<dbReference type="GO" id="GO:0004713">
    <property type="term" value="F:protein tyrosine kinase activity"/>
    <property type="evidence" value="ECO:0007669"/>
    <property type="project" value="InterPro"/>
</dbReference>
<dbReference type="PANTHER" id="PTHR24346">
    <property type="entry name" value="MAP/MICROTUBULE AFFINITY-REGULATING KINASE"/>
    <property type="match status" value="1"/>
</dbReference>
<dbReference type="Proteomes" id="UP000501690">
    <property type="component" value="Linkage Group LG10"/>
</dbReference>
<evidence type="ECO:0000256" key="3">
    <source>
        <dbReference type="ARBA" id="ARBA00022679"/>
    </source>
</evidence>
<dbReference type="InterPro" id="IPR000719">
    <property type="entry name" value="Prot_kinase_dom"/>
</dbReference>
<dbReference type="GO" id="GO:0035556">
    <property type="term" value="P:intracellular signal transduction"/>
    <property type="evidence" value="ECO:0007669"/>
    <property type="project" value="TreeGrafter"/>
</dbReference>
<dbReference type="AlphaFoldDB" id="A0A4D6NFG2"/>
<dbReference type="GO" id="GO:0005524">
    <property type="term" value="F:ATP binding"/>
    <property type="evidence" value="ECO:0007669"/>
    <property type="project" value="UniProtKB-KW"/>
</dbReference>
<dbReference type="InterPro" id="IPR011009">
    <property type="entry name" value="Kinase-like_dom_sf"/>
</dbReference>
<evidence type="ECO:0000259" key="8">
    <source>
        <dbReference type="PROSITE" id="PS50011"/>
    </source>
</evidence>
<dbReference type="SUPFAM" id="SSF56112">
    <property type="entry name" value="Protein kinase-like (PK-like)"/>
    <property type="match status" value="1"/>
</dbReference>
<accession>A0A4D6NFG2</accession>
<sequence>MEGGTEEGSDAGMDMFLRNYKVGKTLGFVSMLGKMKIAEHVLTGQKVIVQILKRDNIKNMKMEEQVKLEHGILRLLKHPSIIKLHEVIETPTDICVVMEYASKELFDYVIERGRLEEDEGRNIFRQIISGVEYCHNKMVVHRDLRPENILLNFVCDVKITGFGWSNIMHGGHFLNTSGGSSNYGAPEVMCRKLYIGPEVDVWSCGVVLYFILCGILPFDDENIPNLFTKIKGGVFTLPSYLSPEARDLISKMLNVEPIKRITVSEIQQHPWLQLHL</sequence>
<protein>
    <submittedName>
        <fullName evidence="9">5'-AMP-activated protein kinase</fullName>
    </submittedName>
</protein>
<name>A0A4D6NFG2_VIGUN</name>
<evidence type="ECO:0000313" key="10">
    <source>
        <dbReference type="Proteomes" id="UP000501690"/>
    </source>
</evidence>
<keyword evidence="5 9" id="KW-0418">Kinase</keyword>
<proteinExistence type="inferred from homology"/>
<keyword evidence="10" id="KW-1185">Reference proteome</keyword>
<dbReference type="GO" id="GO:0005737">
    <property type="term" value="C:cytoplasm"/>
    <property type="evidence" value="ECO:0007669"/>
    <property type="project" value="TreeGrafter"/>
</dbReference>
<dbReference type="Pfam" id="PF00069">
    <property type="entry name" value="Pkinase"/>
    <property type="match status" value="1"/>
</dbReference>
<evidence type="ECO:0000256" key="2">
    <source>
        <dbReference type="ARBA" id="ARBA00022527"/>
    </source>
</evidence>
<reference evidence="9 10" key="1">
    <citation type="submission" date="2019-04" db="EMBL/GenBank/DDBJ databases">
        <title>An improved genome assembly and genetic linkage map for asparagus bean, Vigna unguiculata ssp. sesquipedialis.</title>
        <authorList>
            <person name="Xia Q."/>
            <person name="Zhang R."/>
            <person name="Dong Y."/>
        </authorList>
    </citation>
    <scope>NUCLEOTIDE SEQUENCE [LARGE SCALE GENOMIC DNA]</scope>
    <source>
        <tissue evidence="9">Leaf</tissue>
    </source>
</reference>
<gene>
    <name evidence="9" type="ORF">DEO72_LG10g3860</name>
</gene>
<organism evidence="9 10">
    <name type="scientific">Vigna unguiculata</name>
    <name type="common">Cowpea</name>
    <dbReference type="NCBI Taxonomy" id="3917"/>
    <lineage>
        <taxon>Eukaryota</taxon>
        <taxon>Viridiplantae</taxon>
        <taxon>Streptophyta</taxon>
        <taxon>Embryophyta</taxon>
        <taxon>Tracheophyta</taxon>
        <taxon>Spermatophyta</taxon>
        <taxon>Magnoliopsida</taxon>
        <taxon>eudicotyledons</taxon>
        <taxon>Gunneridae</taxon>
        <taxon>Pentapetalae</taxon>
        <taxon>rosids</taxon>
        <taxon>fabids</taxon>
        <taxon>Fabales</taxon>
        <taxon>Fabaceae</taxon>
        <taxon>Papilionoideae</taxon>
        <taxon>50 kb inversion clade</taxon>
        <taxon>NPAAA clade</taxon>
        <taxon>indigoferoid/millettioid clade</taxon>
        <taxon>Phaseoleae</taxon>
        <taxon>Vigna</taxon>
    </lineage>
</organism>
<dbReference type="PROSITE" id="PS00109">
    <property type="entry name" value="PROTEIN_KINASE_TYR"/>
    <property type="match status" value="1"/>
</dbReference>
<dbReference type="EMBL" id="CP039354">
    <property type="protein sequence ID" value="QCE12613.1"/>
    <property type="molecule type" value="Genomic_DNA"/>
</dbReference>
<comment type="similarity">
    <text evidence="1">Belongs to the protein kinase superfamily. CAMK Ser/Thr protein kinase family. SNF1 subfamily.</text>
</comment>
<evidence type="ECO:0000256" key="1">
    <source>
        <dbReference type="ARBA" id="ARBA00006234"/>
    </source>
</evidence>
<evidence type="ECO:0000256" key="6">
    <source>
        <dbReference type="ARBA" id="ARBA00022840"/>
    </source>
</evidence>
<dbReference type="InterPro" id="IPR008266">
    <property type="entry name" value="Tyr_kinase_AS"/>
</dbReference>